<gene>
    <name evidence="1" type="ORF">COR50_04300</name>
</gene>
<dbReference type="KEGG" id="cbae:COR50_04300"/>
<reference evidence="1 2" key="1">
    <citation type="submission" date="2017-10" db="EMBL/GenBank/DDBJ databases">
        <title>Paenichitinophaga pekingensis gen. nov., sp. nov., isolated from activated sludge.</title>
        <authorList>
            <person name="Jin D."/>
            <person name="Kong X."/>
            <person name="Deng Y."/>
            <person name="Bai Z."/>
        </authorList>
    </citation>
    <scope>NUCLEOTIDE SEQUENCE [LARGE SCALE GENOMIC DNA]</scope>
    <source>
        <strain evidence="1 2">13</strain>
    </source>
</reference>
<protein>
    <submittedName>
        <fullName evidence="1">Uncharacterized protein</fullName>
    </submittedName>
</protein>
<accession>A0A291QR91</accession>
<sequence>MKNYYVNMNKQSNGEHEVHAEACYKMPLRINRIPLGQFASCKIAVSTAKKFYSKVNGCKTCCIECHTR</sequence>
<keyword evidence="2" id="KW-1185">Reference proteome</keyword>
<evidence type="ECO:0000313" key="2">
    <source>
        <dbReference type="Proteomes" id="UP000220133"/>
    </source>
</evidence>
<dbReference type="EMBL" id="CP023777">
    <property type="protein sequence ID" value="ATL46457.1"/>
    <property type="molecule type" value="Genomic_DNA"/>
</dbReference>
<proteinExistence type="predicted"/>
<organism evidence="1 2">
    <name type="scientific">Chitinophaga caeni</name>
    <dbReference type="NCBI Taxonomy" id="2029983"/>
    <lineage>
        <taxon>Bacteria</taxon>
        <taxon>Pseudomonadati</taxon>
        <taxon>Bacteroidota</taxon>
        <taxon>Chitinophagia</taxon>
        <taxon>Chitinophagales</taxon>
        <taxon>Chitinophagaceae</taxon>
        <taxon>Chitinophaga</taxon>
    </lineage>
</organism>
<name>A0A291QR91_9BACT</name>
<dbReference type="Proteomes" id="UP000220133">
    <property type="component" value="Chromosome"/>
</dbReference>
<evidence type="ECO:0000313" key="1">
    <source>
        <dbReference type="EMBL" id="ATL46457.1"/>
    </source>
</evidence>
<dbReference type="AlphaFoldDB" id="A0A291QR91"/>
<dbReference type="RefSeq" id="WP_098192845.1">
    <property type="nucleotide sequence ID" value="NZ_CP023777.1"/>
</dbReference>
<dbReference type="OrthoDB" id="47198at2"/>